<dbReference type="PRINTS" id="PR00080">
    <property type="entry name" value="SDRFAMILY"/>
</dbReference>
<dbReference type="Proteomes" id="UP000321080">
    <property type="component" value="Unassembled WGS sequence"/>
</dbReference>
<dbReference type="EMBL" id="VRKQ01000010">
    <property type="protein sequence ID" value="TXG37300.1"/>
    <property type="molecule type" value="Genomic_DNA"/>
</dbReference>
<evidence type="ECO:0000256" key="2">
    <source>
        <dbReference type="ARBA" id="ARBA00023002"/>
    </source>
</evidence>
<gene>
    <name evidence="3" type="ORF">FUA22_12130</name>
</gene>
<dbReference type="PANTHER" id="PTHR42760:SF115">
    <property type="entry name" value="3-OXOACYL-[ACYL-CARRIER-PROTEIN] REDUCTASE FABG"/>
    <property type="match status" value="1"/>
</dbReference>
<dbReference type="AlphaFoldDB" id="A0A5C7GHN4"/>
<accession>A0A5C7GHN4</accession>
<comment type="caution">
    <text evidence="3">The sequence shown here is derived from an EMBL/GenBank/DDBJ whole genome shotgun (WGS) entry which is preliminary data.</text>
</comment>
<dbReference type="PROSITE" id="PS00061">
    <property type="entry name" value="ADH_SHORT"/>
    <property type="match status" value="1"/>
</dbReference>
<keyword evidence="4" id="KW-1185">Reference proteome</keyword>
<comment type="similarity">
    <text evidence="1">Belongs to the short-chain dehydrogenases/reductases (SDR) family.</text>
</comment>
<protein>
    <submittedName>
        <fullName evidence="3">SDR family oxidoreductase</fullName>
    </submittedName>
</protein>
<dbReference type="Pfam" id="PF13561">
    <property type="entry name" value="adh_short_C2"/>
    <property type="match status" value="1"/>
</dbReference>
<proteinExistence type="inferred from homology"/>
<name>A0A5C7GHN4_9FLAO</name>
<dbReference type="OrthoDB" id="9803333at2"/>
<dbReference type="NCBIfam" id="NF006132">
    <property type="entry name" value="PRK08277.1"/>
    <property type="match status" value="1"/>
</dbReference>
<reference evidence="3 4" key="1">
    <citation type="submission" date="2019-08" db="EMBL/GenBank/DDBJ databases">
        <title>Seonamhaeicola sediminis sp. nov., isolated from marine sediment.</title>
        <authorList>
            <person name="Cao W.R."/>
        </authorList>
    </citation>
    <scope>NUCLEOTIDE SEQUENCE [LARGE SCALE GENOMIC DNA]</scope>
    <source>
        <strain evidence="3 4">1505</strain>
    </source>
</reference>
<evidence type="ECO:0000256" key="1">
    <source>
        <dbReference type="ARBA" id="ARBA00006484"/>
    </source>
</evidence>
<evidence type="ECO:0000313" key="4">
    <source>
        <dbReference type="Proteomes" id="UP000321080"/>
    </source>
</evidence>
<dbReference type="GO" id="GO:0016616">
    <property type="term" value="F:oxidoreductase activity, acting on the CH-OH group of donors, NAD or NADP as acceptor"/>
    <property type="evidence" value="ECO:0007669"/>
    <property type="project" value="UniProtKB-ARBA"/>
</dbReference>
<dbReference type="FunFam" id="3.40.50.720:FF:000240">
    <property type="entry name" value="SDR family oxidoreductase"/>
    <property type="match status" value="1"/>
</dbReference>
<dbReference type="InterPro" id="IPR036291">
    <property type="entry name" value="NAD(P)-bd_dom_sf"/>
</dbReference>
<sequence>MSQKFSLENKVAIITGGAGVLGGTIAQSLSNSGVKIVILDREQETINSVVKSINEHGGEAIGLETNVLDKSTLEQNRDAILKHFGRIDILLNAAGGNMPGATIGPDQTIFDLKMEDFQKVTDLNLNGTVLPSMVFGKVMAKQTEGCIVNFSSMTVERAITRVVGYSASKAAMENFTRWMSVEMATKFGGKIRVNAIAPGFFIGNQNRRLLTNEDGSYTDRGNTIINNTPMKRFGEAEELNGAIHFLCSEAASFITGIVIPIDGGFSAFSGV</sequence>
<dbReference type="SUPFAM" id="SSF51735">
    <property type="entry name" value="NAD(P)-binding Rossmann-fold domains"/>
    <property type="match status" value="1"/>
</dbReference>
<evidence type="ECO:0000313" key="3">
    <source>
        <dbReference type="EMBL" id="TXG37300.1"/>
    </source>
</evidence>
<dbReference type="InterPro" id="IPR020904">
    <property type="entry name" value="Sc_DH/Rdtase_CS"/>
</dbReference>
<dbReference type="Gene3D" id="3.40.50.720">
    <property type="entry name" value="NAD(P)-binding Rossmann-like Domain"/>
    <property type="match status" value="1"/>
</dbReference>
<dbReference type="PRINTS" id="PR00081">
    <property type="entry name" value="GDHRDH"/>
</dbReference>
<organism evidence="3 4">
    <name type="scientific">Seonamhaeicola maritimus</name>
    <dbReference type="NCBI Taxonomy" id="2591822"/>
    <lineage>
        <taxon>Bacteria</taxon>
        <taxon>Pseudomonadati</taxon>
        <taxon>Bacteroidota</taxon>
        <taxon>Flavobacteriia</taxon>
        <taxon>Flavobacteriales</taxon>
        <taxon>Flavobacteriaceae</taxon>
    </lineage>
</organism>
<dbReference type="PANTHER" id="PTHR42760">
    <property type="entry name" value="SHORT-CHAIN DEHYDROGENASES/REDUCTASES FAMILY MEMBER"/>
    <property type="match status" value="1"/>
</dbReference>
<dbReference type="InterPro" id="IPR002347">
    <property type="entry name" value="SDR_fam"/>
</dbReference>
<dbReference type="GO" id="GO:0005975">
    <property type="term" value="P:carbohydrate metabolic process"/>
    <property type="evidence" value="ECO:0007669"/>
    <property type="project" value="UniProtKB-ARBA"/>
</dbReference>
<keyword evidence="2" id="KW-0560">Oxidoreductase</keyword>
<dbReference type="RefSeq" id="WP_147768702.1">
    <property type="nucleotide sequence ID" value="NZ_VRKQ01000010.1"/>
</dbReference>